<dbReference type="EMBL" id="LR877166">
    <property type="protein sequence ID" value="CAD2221611.1"/>
    <property type="molecule type" value="Genomic_DNA"/>
</dbReference>
<sequence length="105" mass="11161">MNAGAAFSIISIATTLVALIFGILMIIKIKCIIIVPFVFVSLSIVTILITWATVASTKSLKMCGIDGAKYAPQKYATYGAGFALMVTAWCLQVLNLVLLIIVACC</sequence>
<organism evidence="2 3">
    <name type="scientific">Angomonas deanei</name>
    <dbReference type="NCBI Taxonomy" id="59799"/>
    <lineage>
        <taxon>Eukaryota</taxon>
        <taxon>Discoba</taxon>
        <taxon>Euglenozoa</taxon>
        <taxon>Kinetoplastea</taxon>
        <taxon>Metakinetoplastina</taxon>
        <taxon>Trypanosomatida</taxon>
        <taxon>Trypanosomatidae</taxon>
        <taxon>Strigomonadinae</taxon>
        <taxon>Angomonas</taxon>
    </lineage>
</organism>
<dbReference type="InterPro" id="IPR009944">
    <property type="entry name" value="Amastin"/>
</dbReference>
<dbReference type="AlphaFoldDB" id="A0A7G2CRH8"/>
<keyword evidence="1" id="KW-0812">Transmembrane</keyword>
<dbReference type="OrthoDB" id="264682at2759"/>
<gene>
    <name evidence="2" type="ORF">ADEAN_000914300</name>
</gene>
<dbReference type="PANTHER" id="PTHR33297">
    <property type="entry name" value="AMASTIN-LIKE SURFACE PROTEIN-LIKE PROTEIN-RELATED"/>
    <property type="match status" value="1"/>
</dbReference>
<evidence type="ECO:0000313" key="2">
    <source>
        <dbReference type="EMBL" id="CAD2221611.1"/>
    </source>
</evidence>
<dbReference type="VEuPathDB" id="TriTrypDB:ADEAN_000914300"/>
<feature type="transmembrane region" description="Helical" evidence="1">
    <location>
        <begin position="6"/>
        <end position="27"/>
    </location>
</feature>
<keyword evidence="3" id="KW-1185">Reference proteome</keyword>
<dbReference type="PANTHER" id="PTHR33297:SF4">
    <property type="entry name" value="AMASTIN"/>
    <property type="match status" value="1"/>
</dbReference>
<protein>
    <submittedName>
        <fullName evidence="2">Amastin surface glycoprotein, putative</fullName>
    </submittedName>
</protein>
<keyword evidence="1" id="KW-0472">Membrane</keyword>
<feature type="transmembrane region" description="Helical" evidence="1">
    <location>
        <begin position="75"/>
        <end position="104"/>
    </location>
</feature>
<evidence type="ECO:0000256" key="1">
    <source>
        <dbReference type="SAM" id="Phobius"/>
    </source>
</evidence>
<evidence type="ECO:0000313" key="3">
    <source>
        <dbReference type="Proteomes" id="UP000515908"/>
    </source>
</evidence>
<feature type="transmembrane region" description="Helical" evidence="1">
    <location>
        <begin position="34"/>
        <end position="55"/>
    </location>
</feature>
<name>A0A7G2CRH8_9TRYP</name>
<dbReference type="Proteomes" id="UP000515908">
    <property type="component" value="Chromosome 22"/>
</dbReference>
<accession>A0A7G2CRH8</accession>
<proteinExistence type="predicted"/>
<keyword evidence="1" id="KW-1133">Transmembrane helix</keyword>
<reference evidence="2 3" key="1">
    <citation type="submission" date="2020-08" db="EMBL/GenBank/DDBJ databases">
        <authorList>
            <person name="Newling K."/>
            <person name="Davey J."/>
            <person name="Forrester S."/>
        </authorList>
    </citation>
    <scope>NUCLEOTIDE SEQUENCE [LARGE SCALE GENOMIC DNA]</scope>
    <source>
        <strain evidence="3">Crithidia deanei Carvalho (ATCC PRA-265)</strain>
    </source>
</reference>
<dbReference type="Pfam" id="PF07344">
    <property type="entry name" value="Amastin"/>
    <property type="match status" value="1"/>
</dbReference>